<gene>
    <name evidence="1" type="ORF">DAEQUDRAFT_725034</name>
</gene>
<evidence type="ECO:0000313" key="2">
    <source>
        <dbReference type="Proteomes" id="UP000076727"/>
    </source>
</evidence>
<dbReference type="AlphaFoldDB" id="A0A165RKG5"/>
<sequence>MCRSKSPFAFLKSSSARIRSVVGVFATMILCSFYVHDETHNDDAENMTMTRTNRITDLERAPPRIHRIGRCSANVLRQLTQTHSIIESPSAHSN</sequence>
<organism evidence="1 2">
    <name type="scientific">Daedalea quercina L-15889</name>
    <dbReference type="NCBI Taxonomy" id="1314783"/>
    <lineage>
        <taxon>Eukaryota</taxon>
        <taxon>Fungi</taxon>
        <taxon>Dikarya</taxon>
        <taxon>Basidiomycota</taxon>
        <taxon>Agaricomycotina</taxon>
        <taxon>Agaricomycetes</taxon>
        <taxon>Polyporales</taxon>
        <taxon>Fomitopsis</taxon>
    </lineage>
</organism>
<reference evidence="1 2" key="1">
    <citation type="journal article" date="2016" name="Mol. Biol. Evol.">
        <title>Comparative Genomics of Early-Diverging Mushroom-Forming Fungi Provides Insights into the Origins of Lignocellulose Decay Capabilities.</title>
        <authorList>
            <person name="Nagy L.G."/>
            <person name="Riley R."/>
            <person name="Tritt A."/>
            <person name="Adam C."/>
            <person name="Daum C."/>
            <person name="Floudas D."/>
            <person name="Sun H."/>
            <person name="Yadav J.S."/>
            <person name="Pangilinan J."/>
            <person name="Larsson K.H."/>
            <person name="Matsuura K."/>
            <person name="Barry K."/>
            <person name="Labutti K."/>
            <person name="Kuo R."/>
            <person name="Ohm R.A."/>
            <person name="Bhattacharya S.S."/>
            <person name="Shirouzu T."/>
            <person name="Yoshinaga Y."/>
            <person name="Martin F.M."/>
            <person name="Grigoriev I.V."/>
            <person name="Hibbett D.S."/>
        </authorList>
    </citation>
    <scope>NUCLEOTIDE SEQUENCE [LARGE SCALE GENOMIC DNA]</scope>
    <source>
        <strain evidence="1 2">L-15889</strain>
    </source>
</reference>
<proteinExistence type="predicted"/>
<keyword evidence="2" id="KW-1185">Reference proteome</keyword>
<accession>A0A165RKG5</accession>
<dbReference type="EMBL" id="KV429049">
    <property type="protein sequence ID" value="KZT70871.1"/>
    <property type="molecule type" value="Genomic_DNA"/>
</dbReference>
<evidence type="ECO:0000313" key="1">
    <source>
        <dbReference type="EMBL" id="KZT70871.1"/>
    </source>
</evidence>
<protein>
    <submittedName>
        <fullName evidence="1">Uncharacterized protein</fullName>
    </submittedName>
</protein>
<name>A0A165RKG5_9APHY</name>
<dbReference type="Proteomes" id="UP000076727">
    <property type="component" value="Unassembled WGS sequence"/>
</dbReference>